<dbReference type="EMBL" id="BMLX01000001">
    <property type="protein sequence ID" value="GGP17766.1"/>
    <property type="molecule type" value="Genomic_DNA"/>
</dbReference>
<reference evidence="2" key="1">
    <citation type="journal article" date="2019" name="Int. J. Syst. Evol. Microbiol.">
        <title>The Global Catalogue of Microorganisms (GCM) 10K type strain sequencing project: providing services to taxonomists for standard genome sequencing and annotation.</title>
        <authorList>
            <consortium name="The Broad Institute Genomics Platform"/>
            <consortium name="The Broad Institute Genome Sequencing Center for Infectious Disease"/>
            <person name="Wu L."/>
            <person name="Ma J."/>
        </authorList>
    </citation>
    <scope>NUCLEOTIDE SEQUENCE [LARGE SCALE GENOMIC DNA]</scope>
    <source>
        <strain evidence="2">CGMCC 1.8859</strain>
    </source>
</reference>
<dbReference type="RefSeq" id="WP_188701317.1">
    <property type="nucleotide sequence ID" value="NZ_BMLX01000001.1"/>
</dbReference>
<keyword evidence="2" id="KW-1185">Reference proteome</keyword>
<sequence>MLFQPGKIFATPNALALFSNSNMFPIDLLIRHLSGDFGTICDEDKASNMEAIRDGGRILSAYKVGSEKVYVITEWDRSYTTILLASEY</sequence>
<dbReference type="Proteomes" id="UP000637267">
    <property type="component" value="Unassembled WGS sequence"/>
</dbReference>
<accession>A0ABQ2P4P7</accession>
<organism evidence="1 2">
    <name type="scientific">Silvimonas iriomotensis</name>
    <dbReference type="NCBI Taxonomy" id="449662"/>
    <lineage>
        <taxon>Bacteria</taxon>
        <taxon>Pseudomonadati</taxon>
        <taxon>Pseudomonadota</taxon>
        <taxon>Betaproteobacteria</taxon>
        <taxon>Neisseriales</taxon>
        <taxon>Chitinibacteraceae</taxon>
        <taxon>Silvimonas</taxon>
    </lineage>
</organism>
<name>A0ABQ2P4P7_9NEIS</name>
<evidence type="ECO:0000313" key="1">
    <source>
        <dbReference type="EMBL" id="GGP17766.1"/>
    </source>
</evidence>
<proteinExistence type="predicted"/>
<evidence type="ECO:0000313" key="2">
    <source>
        <dbReference type="Proteomes" id="UP000637267"/>
    </source>
</evidence>
<gene>
    <name evidence="1" type="ORF">GCM10010970_01440</name>
</gene>
<protein>
    <submittedName>
        <fullName evidence="1">Uncharacterized protein</fullName>
    </submittedName>
</protein>
<comment type="caution">
    <text evidence="1">The sequence shown here is derived from an EMBL/GenBank/DDBJ whole genome shotgun (WGS) entry which is preliminary data.</text>
</comment>